<dbReference type="EC" id="2.4.1.-" evidence="4"/>
<evidence type="ECO:0000313" key="6">
    <source>
        <dbReference type="Proteomes" id="UP000655225"/>
    </source>
</evidence>
<dbReference type="Pfam" id="PF00201">
    <property type="entry name" value="UDPGT"/>
    <property type="match status" value="1"/>
</dbReference>
<keyword evidence="6" id="KW-1185">Reference proteome</keyword>
<dbReference type="Gene3D" id="3.40.50.2000">
    <property type="entry name" value="Glycogen Phosphorylase B"/>
    <property type="match status" value="2"/>
</dbReference>
<dbReference type="PANTHER" id="PTHR11926:SF1526">
    <property type="entry name" value="GLYCOSYLTRANSFERASE"/>
    <property type="match status" value="1"/>
</dbReference>
<proteinExistence type="inferred from homology"/>
<gene>
    <name evidence="5" type="ORF">HHK36_029666</name>
</gene>
<sequence>MNPLLQFAKRLASKGLKATIATTHYTVRSIDAPNVNVEPISDGFDEGGFKQAPDLDTYLENFIAAGSKSLSELIQKLKRSSNPVSCIVYDSMLPWALYVAKEHGIYGAAFFTTSAAVSTIYYQVHEGLLSFSSTTEGPHILSVPGFPKMGYGDMASFLAVPVSYPAYLASVMDQFSNLEMADWVLGNTFEDLESQVAKEMTMPRPMMMIGPMIPSAYLDGRINGDTGYGANLWKPVRDKCLKWLGTKPPNSVIYVSFGSMAELTATQTEELAMGLKGSCKHFLWVLKESEHCMLPNRFIDSTEETMLLVTWCDQLEVLAHQATGCFVTHCGWNSTLEGLSLGVPMVAVPQWTDQPTNAKFMEEVWRVGVRAKMGEKGIVGREEFQLSIREVMEGERSEEFKKNASKWRELAKEAIGEAGSSDKNIDKFVGYLSSD</sequence>
<keyword evidence="2 3" id="KW-0808">Transferase</keyword>
<comment type="caution">
    <text evidence="5">The sequence shown here is derived from an EMBL/GenBank/DDBJ whole genome shotgun (WGS) entry which is preliminary data.</text>
</comment>
<dbReference type="GO" id="GO:0080043">
    <property type="term" value="F:quercetin 3-O-glucosyltransferase activity"/>
    <property type="evidence" value="ECO:0007669"/>
    <property type="project" value="TreeGrafter"/>
</dbReference>
<dbReference type="OMA" id="ELEMCIR"/>
<dbReference type="OrthoDB" id="5835829at2759"/>
<dbReference type="FunFam" id="3.40.50.2000:FF:000019">
    <property type="entry name" value="Glycosyltransferase"/>
    <property type="match status" value="1"/>
</dbReference>
<dbReference type="CDD" id="cd03784">
    <property type="entry name" value="GT1_Gtf-like"/>
    <property type="match status" value="1"/>
</dbReference>
<organism evidence="5 6">
    <name type="scientific">Tetracentron sinense</name>
    <name type="common">Spur-leaf</name>
    <dbReference type="NCBI Taxonomy" id="13715"/>
    <lineage>
        <taxon>Eukaryota</taxon>
        <taxon>Viridiplantae</taxon>
        <taxon>Streptophyta</taxon>
        <taxon>Embryophyta</taxon>
        <taxon>Tracheophyta</taxon>
        <taxon>Spermatophyta</taxon>
        <taxon>Magnoliopsida</taxon>
        <taxon>Trochodendrales</taxon>
        <taxon>Trochodendraceae</taxon>
        <taxon>Tetracentron</taxon>
    </lineage>
</organism>
<dbReference type="PANTHER" id="PTHR11926">
    <property type="entry name" value="GLUCOSYL/GLUCURONOSYL TRANSFERASES"/>
    <property type="match status" value="1"/>
</dbReference>
<dbReference type="Proteomes" id="UP000655225">
    <property type="component" value="Unassembled WGS sequence"/>
</dbReference>
<dbReference type="SUPFAM" id="SSF53756">
    <property type="entry name" value="UDP-Glycosyltransferase/glycogen phosphorylase"/>
    <property type="match status" value="1"/>
</dbReference>
<evidence type="ECO:0000256" key="2">
    <source>
        <dbReference type="ARBA" id="ARBA00022679"/>
    </source>
</evidence>
<dbReference type="PROSITE" id="PS00375">
    <property type="entry name" value="UDPGT"/>
    <property type="match status" value="1"/>
</dbReference>
<dbReference type="InterPro" id="IPR002213">
    <property type="entry name" value="UDP_glucos_trans"/>
</dbReference>
<accession>A0A835CZU6</accession>
<evidence type="ECO:0000256" key="1">
    <source>
        <dbReference type="ARBA" id="ARBA00009995"/>
    </source>
</evidence>
<evidence type="ECO:0000313" key="5">
    <source>
        <dbReference type="EMBL" id="KAF8378327.1"/>
    </source>
</evidence>
<dbReference type="EMBL" id="JABCRI010000023">
    <property type="protein sequence ID" value="KAF8378327.1"/>
    <property type="molecule type" value="Genomic_DNA"/>
</dbReference>
<dbReference type="AlphaFoldDB" id="A0A835CZU6"/>
<reference evidence="5 6" key="1">
    <citation type="submission" date="2020-04" db="EMBL/GenBank/DDBJ databases">
        <title>Plant Genome Project.</title>
        <authorList>
            <person name="Zhang R.-G."/>
        </authorList>
    </citation>
    <scope>NUCLEOTIDE SEQUENCE [LARGE SCALE GENOMIC DNA]</scope>
    <source>
        <strain evidence="5">YNK0</strain>
        <tissue evidence="5">Leaf</tissue>
    </source>
</reference>
<protein>
    <recommendedName>
        <fullName evidence="4">Glycosyltransferase</fullName>
        <ecNumber evidence="4">2.4.1.-</ecNumber>
    </recommendedName>
</protein>
<name>A0A835CZU6_TETSI</name>
<evidence type="ECO:0000256" key="4">
    <source>
        <dbReference type="RuleBase" id="RU362057"/>
    </source>
</evidence>
<dbReference type="InterPro" id="IPR035595">
    <property type="entry name" value="UDP_glycos_trans_CS"/>
</dbReference>
<evidence type="ECO:0000256" key="3">
    <source>
        <dbReference type="RuleBase" id="RU003718"/>
    </source>
</evidence>
<comment type="similarity">
    <text evidence="1 3">Belongs to the UDP-glycosyltransferase family.</text>
</comment>
<keyword evidence="3" id="KW-0328">Glycosyltransferase</keyword>
<dbReference type="GO" id="GO:0080044">
    <property type="term" value="F:quercetin 7-O-glucosyltransferase activity"/>
    <property type="evidence" value="ECO:0007669"/>
    <property type="project" value="TreeGrafter"/>
</dbReference>